<evidence type="ECO:0000256" key="3">
    <source>
        <dbReference type="ARBA" id="ARBA00023125"/>
    </source>
</evidence>
<reference evidence="6" key="1">
    <citation type="submission" date="2024-06" db="EMBL/GenBank/DDBJ databases">
        <title>Diversity, functionality, and evolutionary history of bacterial symbionts in false click beetles (Coleoptera, Throscidae).</title>
        <authorList>
            <person name="Wierz J.C."/>
            <person name="Malm H."/>
            <person name="Kaltenpoth M."/>
            <person name="Engl T."/>
        </authorList>
    </citation>
    <scope>NUCLEOTIDE SEQUENCE</scope>
    <source>
        <strain evidence="6">Tduv</strain>
    </source>
</reference>
<keyword evidence="4" id="KW-0812">Transmembrane</keyword>
<accession>A0AAU7QR16</accession>
<dbReference type="InterPro" id="IPR029060">
    <property type="entry name" value="PIN-like_dom_sf"/>
</dbReference>
<dbReference type="SUPFAM" id="SSF47807">
    <property type="entry name" value="5' to 3' exonuclease, C-terminal subdomain"/>
    <property type="match status" value="1"/>
</dbReference>
<dbReference type="Pfam" id="PF01367">
    <property type="entry name" value="5_3_exonuc"/>
    <property type="match status" value="1"/>
</dbReference>
<dbReference type="PANTHER" id="PTHR42646:SF2">
    <property type="entry name" value="5'-3' EXONUCLEASE FAMILY PROTEIN"/>
    <property type="match status" value="1"/>
</dbReference>
<dbReference type="EMBL" id="CP157894">
    <property type="protein sequence ID" value="XBT18434.1"/>
    <property type="molecule type" value="Genomic_DNA"/>
</dbReference>
<dbReference type="GO" id="GO:0003677">
    <property type="term" value="F:DNA binding"/>
    <property type="evidence" value="ECO:0007669"/>
    <property type="project" value="UniProtKB-KW"/>
</dbReference>
<dbReference type="AlphaFoldDB" id="A0AAU7QR16"/>
<evidence type="ECO:0000313" key="6">
    <source>
        <dbReference type="EMBL" id="XBT18434.1"/>
    </source>
</evidence>
<dbReference type="GO" id="GO:0033567">
    <property type="term" value="P:DNA replication, Okazaki fragment processing"/>
    <property type="evidence" value="ECO:0007669"/>
    <property type="project" value="InterPro"/>
</dbReference>
<dbReference type="GO" id="GO:0017108">
    <property type="term" value="F:5'-flap endonuclease activity"/>
    <property type="evidence" value="ECO:0007669"/>
    <property type="project" value="InterPro"/>
</dbReference>
<keyword evidence="2" id="KW-0378">Hydrolase</keyword>
<organism evidence="6">
    <name type="scientific">Candidatus Shikimatogenerans sp. Tduv</name>
    <dbReference type="NCBI Taxonomy" id="3158567"/>
    <lineage>
        <taxon>Bacteria</taxon>
        <taxon>Pseudomonadati</taxon>
        <taxon>Bacteroidota</taxon>
        <taxon>Flavobacteriia</taxon>
        <taxon>Flavobacteriales</taxon>
        <taxon>Candidatus Shikimatogenerans</taxon>
    </lineage>
</organism>
<dbReference type="SMART" id="SM00279">
    <property type="entry name" value="HhH2"/>
    <property type="match status" value="1"/>
</dbReference>
<feature type="transmembrane region" description="Helical" evidence="4">
    <location>
        <begin position="9"/>
        <end position="25"/>
    </location>
</feature>
<dbReference type="SMART" id="SM00475">
    <property type="entry name" value="53EXOc"/>
    <property type="match status" value="1"/>
</dbReference>
<dbReference type="Pfam" id="PF02739">
    <property type="entry name" value="5_3_exonuc_N"/>
    <property type="match status" value="1"/>
</dbReference>
<gene>
    <name evidence="6" type="ORF">ABNO50_00355</name>
</gene>
<dbReference type="Gene3D" id="3.40.50.1010">
    <property type="entry name" value="5'-nuclease"/>
    <property type="match status" value="1"/>
</dbReference>
<dbReference type="InterPro" id="IPR008918">
    <property type="entry name" value="HhH2"/>
</dbReference>
<feature type="domain" description="5'-3' exonuclease" evidence="5">
    <location>
        <begin position="7"/>
        <end position="241"/>
    </location>
</feature>
<dbReference type="InterPro" id="IPR020046">
    <property type="entry name" value="5-3_exonucl_a-hlix_arch_N"/>
</dbReference>
<keyword evidence="3" id="KW-0238">DNA-binding</keyword>
<keyword evidence="4" id="KW-1133">Transmembrane helix</keyword>
<dbReference type="PANTHER" id="PTHR42646">
    <property type="entry name" value="FLAP ENDONUCLEASE XNI"/>
    <property type="match status" value="1"/>
</dbReference>
<keyword evidence="1" id="KW-0540">Nuclease</keyword>
<evidence type="ECO:0000256" key="4">
    <source>
        <dbReference type="SAM" id="Phobius"/>
    </source>
</evidence>
<evidence type="ECO:0000256" key="2">
    <source>
        <dbReference type="ARBA" id="ARBA00022801"/>
    </source>
</evidence>
<dbReference type="Gene3D" id="1.10.150.20">
    <property type="entry name" value="5' to 3' exonuclease, C-terminal subdomain"/>
    <property type="match status" value="1"/>
</dbReference>
<proteinExistence type="predicted"/>
<keyword evidence="4" id="KW-0472">Membrane</keyword>
<dbReference type="InterPro" id="IPR002421">
    <property type="entry name" value="5-3_exonuclease"/>
</dbReference>
<dbReference type="InterPro" id="IPR038969">
    <property type="entry name" value="FEN"/>
</dbReference>
<sequence>MKYIEDKRIFIIDILGIIYKLYYIYNNFFFFHFEKYLKKKIINYNPNNLIIVFDTRLKYNYKKNIYSFYKNNRKKNIFIKKNIYKIYKILKKYKIFYIYKKGYEADDLIANYVTYFKQKNYIIYIISNDKDFFKLLSNNIYICNYNGNIIDKYYVLFFYKITSIKKIIDINVLSGDYSDNINGFKNIGLKKSIYFINKYKSLYNILKKNNINNYLLNIILNNKNKISINYKLLSFENINIINNINLYKFNILFFLKKYFNYD</sequence>
<protein>
    <recommendedName>
        <fullName evidence="5">5'-3' exonuclease domain-containing protein</fullName>
    </recommendedName>
</protein>
<evidence type="ECO:0000259" key="5">
    <source>
        <dbReference type="SMART" id="SM00475"/>
    </source>
</evidence>
<dbReference type="SUPFAM" id="SSF88723">
    <property type="entry name" value="PIN domain-like"/>
    <property type="match status" value="1"/>
</dbReference>
<name>A0AAU7QR16_9FLAO</name>
<dbReference type="GO" id="GO:0008409">
    <property type="term" value="F:5'-3' exonuclease activity"/>
    <property type="evidence" value="ECO:0007669"/>
    <property type="project" value="InterPro"/>
</dbReference>
<dbReference type="InterPro" id="IPR036279">
    <property type="entry name" value="5-3_exonuclease_C_sf"/>
</dbReference>
<dbReference type="InterPro" id="IPR020045">
    <property type="entry name" value="DNA_polI_H3TH"/>
</dbReference>
<evidence type="ECO:0000256" key="1">
    <source>
        <dbReference type="ARBA" id="ARBA00022722"/>
    </source>
</evidence>